<evidence type="ECO:0000256" key="6">
    <source>
        <dbReference type="ARBA" id="ARBA00022989"/>
    </source>
</evidence>
<dbReference type="InterPro" id="IPR051449">
    <property type="entry name" value="ABC-2_transporter_component"/>
</dbReference>
<dbReference type="eggNOG" id="arCOG01463">
    <property type="taxonomic scope" value="Archaea"/>
</dbReference>
<evidence type="ECO:0000256" key="7">
    <source>
        <dbReference type="ARBA" id="ARBA00023136"/>
    </source>
</evidence>
<dbReference type="Pfam" id="PF12698">
    <property type="entry name" value="ABC2_membrane_3"/>
    <property type="match status" value="1"/>
</dbReference>
<keyword evidence="7 8" id="KW-0472">Membrane</keyword>
<name>A0A075LQX0_9EURY</name>
<dbReference type="STRING" id="1343739.PAP_01260"/>
<dbReference type="EMBL" id="CP006019">
    <property type="protein sequence ID" value="AIF68694.1"/>
    <property type="molecule type" value="Genomic_DNA"/>
</dbReference>
<keyword evidence="11" id="KW-1185">Reference proteome</keyword>
<dbReference type="GO" id="GO:0043190">
    <property type="term" value="C:ATP-binding cassette (ABC) transporter complex"/>
    <property type="evidence" value="ECO:0007669"/>
    <property type="project" value="InterPro"/>
</dbReference>
<evidence type="ECO:0000256" key="4">
    <source>
        <dbReference type="ARBA" id="ARBA00022475"/>
    </source>
</evidence>
<dbReference type="InterPro" id="IPR000412">
    <property type="entry name" value="ABC_2_transport"/>
</dbReference>
<evidence type="ECO:0000256" key="3">
    <source>
        <dbReference type="ARBA" id="ARBA00022448"/>
    </source>
</evidence>
<dbReference type="AlphaFoldDB" id="A0A075LQX0"/>
<feature type="domain" description="ABC transmembrane type-2" evidence="9">
    <location>
        <begin position="127"/>
        <end position="360"/>
    </location>
</feature>
<comment type="subcellular location">
    <subcellularLocation>
        <location evidence="1">Cell membrane</location>
        <topology evidence="1">Multi-pass membrane protein</topology>
    </subcellularLocation>
</comment>
<keyword evidence="3" id="KW-0813">Transport</keyword>
<keyword evidence="4" id="KW-1003">Cell membrane</keyword>
<reference evidence="11" key="1">
    <citation type="submission" date="2013-06" db="EMBL/GenBank/DDBJ databases">
        <title>Complete Genome Sequence of Hyperthermophilic Palaeococcus pacificus DY20341T, Isolated from a Deep-Sea Hydrothermal Sediments.</title>
        <authorList>
            <person name="Zeng X."/>
            <person name="Shao Z."/>
        </authorList>
    </citation>
    <scope>NUCLEOTIDE SEQUENCE [LARGE SCALE GENOMIC DNA]</scope>
    <source>
        <strain evidence="11">DY20341</strain>
    </source>
</reference>
<dbReference type="RefSeq" id="WP_048164221.1">
    <property type="nucleotide sequence ID" value="NZ_CP006019.1"/>
</dbReference>
<proteinExistence type="inferred from homology"/>
<dbReference type="Gene3D" id="3.40.1710.10">
    <property type="entry name" value="abc type-2 transporter like domain"/>
    <property type="match status" value="1"/>
</dbReference>
<evidence type="ECO:0000256" key="2">
    <source>
        <dbReference type="ARBA" id="ARBA00007783"/>
    </source>
</evidence>
<dbReference type="GeneID" id="24841386"/>
<feature type="transmembrane region" description="Helical" evidence="8">
    <location>
        <begin position="335"/>
        <end position="355"/>
    </location>
</feature>
<dbReference type="PANTHER" id="PTHR30294">
    <property type="entry name" value="MEMBRANE COMPONENT OF ABC TRANSPORTER YHHJ-RELATED"/>
    <property type="match status" value="1"/>
</dbReference>
<comment type="similarity">
    <text evidence="2">Belongs to the ABC-2 integral membrane protein family.</text>
</comment>
<dbReference type="KEGG" id="ppac:PAP_01260"/>
<evidence type="ECO:0000256" key="8">
    <source>
        <dbReference type="SAM" id="Phobius"/>
    </source>
</evidence>
<accession>A0A075LQX0</accession>
<dbReference type="OrthoDB" id="147058at2157"/>
<dbReference type="PANTHER" id="PTHR30294:SF38">
    <property type="entry name" value="TRANSPORT PERMEASE PROTEIN"/>
    <property type="match status" value="1"/>
</dbReference>
<feature type="transmembrane region" description="Helical" evidence="8">
    <location>
        <begin position="281"/>
        <end position="299"/>
    </location>
</feature>
<dbReference type="HOGENOM" id="CLU_039483_7_0_2"/>
<dbReference type="Proteomes" id="UP000027981">
    <property type="component" value="Chromosome"/>
</dbReference>
<feature type="transmembrane region" description="Helical" evidence="8">
    <location>
        <begin position="21"/>
        <end position="42"/>
    </location>
</feature>
<evidence type="ECO:0000313" key="10">
    <source>
        <dbReference type="EMBL" id="AIF68694.1"/>
    </source>
</evidence>
<evidence type="ECO:0000256" key="5">
    <source>
        <dbReference type="ARBA" id="ARBA00022692"/>
    </source>
</evidence>
<protein>
    <recommendedName>
        <fullName evidence="9">ABC transmembrane type-2 domain-containing protein</fullName>
    </recommendedName>
</protein>
<sequence length="361" mass="40303">MKWYRVSAVTKRIFWRLKHDRRMLAFALIAPIIAMTVFGFAFGGEIKDVNIIVVNLDNGHFASEIVKNLDKEIFIIEERSDLQSSINEVKEGRYWAVLYFPDDFSKNVLLGKAAVEVYLDKSNVNVAETIVTGVNKALMDTLIEKGLRFPISIDYSAIYGKEAKFMDMFLPGIMSLAVFMLSTILSVLSFIGERNMGTLERALATPLKEEEVVIGYSIAFGVLGIIQASIMMLVGIFGFNVKITGNPVLAFFIVSLLAVVGVNLGMLLSSVTRSEGQAVQLIPIIILPTFLLAGIFWPIEAIPKYLRPFSYLLPPTYAVDSLRSVIIRGWGIEKVWHDVAVLITFGILFLSLAIFNMKKKQ</sequence>
<feature type="transmembrane region" description="Helical" evidence="8">
    <location>
        <begin position="249"/>
        <end position="269"/>
    </location>
</feature>
<dbReference type="InterPro" id="IPR013525">
    <property type="entry name" value="ABC2_TM"/>
</dbReference>
<dbReference type="InterPro" id="IPR047817">
    <property type="entry name" value="ABC2_TM_bact-type"/>
</dbReference>
<evidence type="ECO:0000256" key="1">
    <source>
        <dbReference type="ARBA" id="ARBA00004651"/>
    </source>
</evidence>
<dbReference type="PRINTS" id="PR00164">
    <property type="entry name" value="ABC2TRNSPORT"/>
</dbReference>
<keyword evidence="5 8" id="KW-0812">Transmembrane</keyword>
<evidence type="ECO:0000313" key="11">
    <source>
        <dbReference type="Proteomes" id="UP000027981"/>
    </source>
</evidence>
<keyword evidence="6 8" id="KW-1133">Transmembrane helix</keyword>
<gene>
    <name evidence="10" type="ORF">PAP_01260</name>
</gene>
<dbReference type="GO" id="GO:0140359">
    <property type="term" value="F:ABC-type transporter activity"/>
    <property type="evidence" value="ECO:0007669"/>
    <property type="project" value="InterPro"/>
</dbReference>
<feature type="transmembrane region" description="Helical" evidence="8">
    <location>
        <begin position="212"/>
        <end position="237"/>
    </location>
</feature>
<reference evidence="10 11" key="2">
    <citation type="journal article" date="2015" name="Genome Announc.">
        <title>Complete Genome Sequence of Hyperthermophilic Piezophilic Archaeon Palaeococcus pacificus DY20341T, Isolated from Deep-Sea Hydrothermal Sediments.</title>
        <authorList>
            <person name="Zeng X."/>
            <person name="Jebbar M."/>
            <person name="Shao Z."/>
        </authorList>
    </citation>
    <scope>NUCLEOTIDE SEQUENCE [LARGE SCALE GENOMIC DNA]</scope>
    <source>
        <strain evidence="10 11">DY20341</strain>
    </source>
</reference>
<dbReference type="PROSITE" id="PS51012">
    <property type="entry name" value="ABC_TM2"/>
    <property type="match status" value="1"/>
</dbReference>
<feature type="transmembrane region" description="Helical" evidence="8">
    <location>
        <begin position="169"/>
        <end position="191"/>
    </location>
</feature>
<organism evidence="10 11">
    <name type="scientific">Palaeococcus pacificus DY20341</name>
    <dbReference type="NCBI Taxonomy" id="1343739"/>
    <lineage>
        <taxon>Archaea</taxon>
        <taxon>Methanobacteriati</taxon>
        <taxon>Methanobacteriota</taxon>
        <taxon>Thermococci</taxon>
        <taxon>Thermococcales</taxon>
        <taxon>Thermococcaceae</taxon>
        <taxon>Palaeococcus</taxon>
    </lineage>
</organism>
<evidence type="ECO:0000259" key="9">
    <source>
        <dbReference type="PROSITE" id="PS51012"/>
    </source>
</evidence>